<evidence type="ECO:0000256" key="2">
    <source>
        <dbReference type="ARBA" id="ARBA00023315"/>
    </source>
</evidence>
<reference evidence="5" key="1">
    <citation type="submission" date="2020-09" db="EMBL/GenBank/DDBJ databases">
        <title>Whole genome shotgun sequence of Streptomyces cinnamonensis NBRC 15873.</title>
        <authorList>
            <person name="Komaki H."/>
            <person name="Tamura T."/>
        </authorList>
    </citation>
    <scope>NUCLEOTIDE SEQUENCE [LARGE SCALE GENOMIC DNA]</scope>
    <source>
        <strain evidence="5">NBRC 15873</strain>
    </source>
</reference>
<dbReference type="InterPro" id="IPR016181">
    <property type="entry name" value="Acyl_CoA_acyltransferase"/>
</dbReference>
<dbReference type="Pfam" id="PF00583">
    <property type="entry name" value="Acetyltransf_1"/>
    <property type="match status" value="1"/>
</dbReference>
<comment type="caution">
    <text evidence="4">The sequence shown here is derived from an EMBL/GenBank/DDBJ whole genome shotgun (WGS) entry which is preliminary data.</text>
</comment>
<name>A0ABQ3NMR3_STRVG</name>
<proteinExistence type="predicted"/>
<keyword evidence="1" id="KW-0808">Transferase</keyword>
<dbReference type="Gene3D" id="3.40.630.30">
    <property type="match status" value="1"/>
</dbReference>
<sequence>MQQFRTSGEAAPMVRPMRPEDEPEVARVLAACDDYFLAATGSSALPADVQSLYYSLPDGADFEQKHLLVLCDGPTVVGVVDVVAGHPDRLGCSVGLFLLDPAVRRTGMGTRVAQHLLREAATRGMQYVTATCPQSWAPGRAFLAKMGFEVSAPAQDSGPTVGNRLRYPAEQGLCTAVRTLDAAPTDAGHPDRGTP</sequence>
<keyword evidence="5" id="KW-1185">Reference proteome</keyword>
<dbReference type="Proteomes" id="UP000660554">
    <property type="component" value="Unassembled WGS sequence"/>
</dbReference>
<dbReference type="InterPro" id="IPR000182">
    <property type="entry name" value="GNAT_dom"/>
</dbReference>
<dbReference type="SUPFAM" id="SSF55729">
    <property type="entry name" value="Acyl-CoA N-acyltransferases (Nat)"/>
    <property type="match status" value="1"/>
</dbReference>
<keyword evidence="2" id="KW-0012">Acyltransferase</keyword>
<organism evidence="4 5">
    <name type="scientific">Streptomyces virginiae</name>
    <name type="common">Streptomyces cinnamonensis</name>
    <dbReference type="NCBI Taxonomy" id="1961"/>
    <lineage>
        <taxon>Bacteria</taxon>
        <taxon>Bacillati</taxon>
        <taxon>Actinomycetota</taxon>
        <taxon>Actinomycetes</taxon>
        <taxon>Kitasatosporales</taxon>
        <taxon>Streptomycetaceae</taxon>
        <taxon>Streptomyces</taxon>
    </lineage>
</organism>
<accession>A0ABQ3NMR3</accession>
<dbReference type="EMBL" id="BNDV01000008">
    <property type="protein sequence ID" value="GHI14053.1"/>
    <property type="molecule type" value="Genomic_DNA"/>
</dbReference>
<feature type="domain" description="N-acetyltransferase" evidence="3">
    <location>
        <begin position="12"/>
        <end position="170"/>
    </location>
</feature>
<evidence type="ECO:0000259" key="3">
    <source>
        <dbReference type="PROSITE" id="PS51186"/>
    </source>
</evidence>
<dbReference type="PROSITE" id="PS51186">
    <property type="entry name" value="GNAT"/>
    <property type="match status" value="1"/>
</dbReference>
<dbReference type="InterPro" id="IPR050832">
    <property type="entry name" value="Bact_Acetyltransf"/>
</dbReference>
<protein>
    <recommendedName>
        <fullName evidence="3">N-acetyltransferase domain-containing protein</fullName>
    </recommendedName>
</protein>
<dbReference type="PANTHER" id="PTHR43877">
    <property type="entry name" value="AMINOALKYLPHOSPHONATE N-ACETYLTRANSFERASE-RELATED-RELATED"/>
    <property type="match status" value="1"/>
</dbReference>
<evidence type="ECO:0000313" key="5">
    <source>
        <dbReference type="Proteomes" id="UP000660554"/>
    </source>
</evidence>
<gene>
    <name evidence="4" type="ORF">Scinn_35160</name>
</gene>
<evidence type="ECO:0000313" key="4">
    <source>
        <dbReference type="EMBL" id="GHI14053.1"/>
    </source>
</evidence>
<evidence type="ECO:0000256" key="1">
    <source>
        <dbReference type="ARBA" id="ARBA00022679"/>
    </source>
</evidence>